<evidence type="ECO:0000313" key="3">
    <source>
        <dbReference type="Proteomes" id="UP000054783"/>
    </source>
</evidence>
<sequence>MCFAQKEFNAHFISRISANLLQKSDSTLLFSINEWLMNNVHGCGYEEINLSMIIDFNTKHTQGKNTFHALGSEMKNAFVLKYFPFSIIKYFMLQAMLGLFAWWLHQQINNDGHDACCHQ</sequence>
<reference evidence="2 3" key="1">
    <citation type="submission" date="2015-01" db="EMBL/GenBank/DDBJ databases">
        <title>Evolution of Trichinella species and genotypes.</title>
        <authorList>
            <person name="Korhonen P.K."/>
            <person name="Edoardo P."/>
            <person name="Giuseppe L.R."/>
            <person name="Gasser R.B."/>
        </authorList>
    </citation>
    <scope>NUCLEOTIDE SEQUENCE [LARGE SCALE GENOMIC DNA]</scope>
    <source>
        <strain evidence="2">ISS2496</strain>
    </source>
</reference>
<proteinExistence type="predicted"/>
<dbReference type="Proteomes" id="UP000054783">
    <property type="component" value="Unassembled WGS sequence"/>
</dbReference>
<accession>A0A0V0ZXT0</accession>
<keyword evidence="1" id="KW-1133">Transmembrane helix</keyword>
<gene>
    <name evidence="2" type="ORF">T12_8102</name>
</gene>
<feature type="transmembrane region" description="Helical" evidence="1">
    <location>
        <begin position="82"/>
        <end position="104"/>
    </location>
</feature>
<keyword evidence="3" id="KW-1185">Reference proteome</keyword>
<protein>
    <submittedName>
        <fullName evidence="2">Uncharacterized protein</fullName>
    </submittedName>
</protein>
<evidence type="ECO:0000313" key="2">
    <source>
        <dbReference type="EMBL" id="KRY17100.1"/>
    </source>
</evidence>
<dbReference type="EMBL" id="JYDQ01000067">
    <property type="protein sequence ID" value="KRY17100.1"/>
    <property type="molecule type" value="Genomic_DNA"/>
</dbReference>
<name>A0A0V0ZXT0_9BILA</name>
<organism evidence="2 3">
    <name type="scientific">Trichinella patagoniensis</name>
    <dbReference type="NCBI Taxonomy" id="990121"/>
    <lineage>
        <taxon>Eukaryota</taxon>
        <taxon>Metazoa</taxon>
        <taxon>Ecdysozoa</taxon>
        <taxon>Nematoda</taxon>
        <taxon>Enoplea</taxon>
        <taxon>Dorylaimia</taxon>
        <taxon>Trichinellida</taxon>
        <taxon>Trichinellidae</taxon>
        <taxon>Trichinella</taxon>
    </lineage>
</organism>
<keyword evidence="1" id="KW-0472">Membrane</keyword>
<comment type="caution">
    <text evidence="2">The sequence shown here is derived from an EMBL/GenBank/DDBJ whole genome shotgun (WGS) entry which is preliminary data.</text>
</comment>
<dbReference type="AlphaFoldDB" id="A0A0V0ZXT0"/>
<keyword evidence="1" id="KW-0812">Transmembrane</keyword>
<evidence type="ECO:0000256" key="1">
    <source>
        <dbReference type="SAM" id="Phobius"/>
    </source>
</evidence>